<accession>A0AAD4GM74</accession>
<feature type="transmembrane region" description="Helical" evidence="5">
    <location>
        <begin position="101"/>
        <end position="119"/>
    </location>
</feature>
<dbReference type="GO" id="GO:0016020">
    <property type="term" value="C:membrane"/>
    <property type="evidence" value="ECO:0007669"/>
    <property type="project" value="UniProtKB-SubCell"/>
</dbReference>
<evidence type="ECO:0000256" key="1">
    <source>
        <dbReference type="ARBA" id="ARBA00004141"/>
    </source>
</evidence>
<reference evidence="7" key="1">
    <citation type="journal article" date="2019" name="Beilstein J. Org. Chem.">
        <title>Nanangenines: drimane sesquiterpenoids as the dominant metabolite cohort of a novel Australian fungus, Aspergillus nanangensis.</title>
        <authorList>
            <person name="Lacey H.J."/>
            <person name="Gilchrist C.L.M."/>
            <person name="Crombie A."/>
            <person name="Kalaitzis J.A."/>
            <person name="Vuong D."/>
            <person name="Rutledge P.J."/>
            <person name="Turner P."/>
            <person name="Pitt J.I."/>
            <person name="Lacey E."/>
            <person name="Chooi Y.H."/>
            <person name="Piggott A.M."/>
        </authorList>
    </citation>
    <scope>NUCLEOTIDE SEQUENCE</scope>
    <source>
        <strain evidence="7">MST-FP2251</strain>
    </source>
</reference>
<evidence type="ECO:0000256" key="4">
    <source>
        <dbReference type="ARBA" id="ARBA00023136"/>
    </source>
</evidence>
<dbReference type="Gene3D" id="1.20.1250.20">
    <property type="entry name" value="MFS general substrate transporter like domains"/>
    <property type="match status" value="2"/>
</dbReference>
<dbReference type="EMBL" id="VCAU01000217">
    <property type="protein sequence ID" value="KAF9882794.1"/>
    <property type="molecule type" value="Genomic_DNA"/>
</dbReference>
<dbReference type="Pfam" id="PF00083">
    <property type="entry name" value="Sugar_tr"/>
    <property type="match status" value="2"/>
</dbReference>
<feature type="transmembrane region" description="Helical" evidence="5">
    <location>
        <begin position="480"/>
        <end position="499"/>
    </location>
</feature>
<dbReference type="PROSITE" id="PS50850">
    <property type="entry name" value="MFS"/>
    <property type="match status" value="1"/>
</dbReference>
<keyword evidence="3 5" id="KW-1133">Transmembrane helix</keyword>
<feature type="transmembrane region" description="Helical" evidence="5">
    <location>
        <begin position="38"/>
        <end position="57"/>
    </location>
</feature>
<dbReference type="PANTHER" id="PTHR24064">
    <property type="entry name" value="SOLUTE CARRIER FAMILY 22 MEMBER"/>
    <property type="match status" value="1"/>
</dbReference>
<feature type="transmembrane region" description="Helical" evidence="5">
    <location>
        <begin position="420"/>
        <end position="439"/>
    </location>
</feature>
<keyword evidence="4 5" id="KW-0472">Membrane</keyword>
<feature type="transmembrane region" description="Helical" evidence="5">
    <location>
        <begin position="131"/>
        <end position="152"/>
    </location>
</feature>
<sequence>MSKFRTRLYKTDRARDFDHEQDRHVRMRQIYETIDRQSYQWVVVFVAGVGFFLDGYTVAIRQQHRPPDALFRLLEGRSTLLGQVLFGYLADRNGRKKMYGVELLLLITSTLGVLMSSTGENNSMNIFAWLVWWKILVGIGVGADYPLSAVITSEMAPTKHRARMMASVFFMQPLGQIAGNLVSLVVVAVSRRQGYDDITRTVDTMWRWVIGVGVVPGVIATGFRFLIPETPRFLLEIDDDPIKGEFDATTLFADPEPSIMTTTSPVPEADSWSHLPLPAISLSSQAPGEERSSSQTEFIQPPTLNSHWNLTKRDIIQYFWTEGNWRTLLATSLSWLLLDFGFYGIGLSNPQFLAKTWGSLKLSGPAPSWQTDDTASADFYRMFLDCSTHALVILNSGSFIGGIILLLFIHKLDRVGLQKWGFLALAAHFIALGTMFITVHKNGPVAVVLYIIGQALFNFGPNATTYMIPAEIFPTRYRATCHGISAAAGKLGSILVQIFSAYYNFGTGTGDEPTIRHGWILIVFSACMILGAAVTHFWIPPIQRQNGRGKLWGGKTETLETLALGRLGWKSRYAVRLRGRSYSGA</sequence>
<evidence type="ECO:0000256" key="5">
    <source>
        <dbReference type="SAM" id="Phobius"/>
    </source>
</evidence>
<dbReference type="SUPFAM" id="SSF103473">
    <property type="entry name" value="MFS general substrate transporter"/>
    <property type="match status" value="1"/>
</dbReference>
<evidence type="ECO:0000313" key="8">
    <source>
        <dbReference type="Proteomes" id="UP001194746"/>
    </source>
</evidence>
<keyword evidence="2 5" id="KW-0812">Transmembrane</keyword>
<keyword evidence="8" id="KW-1185">Reference proteome</keyword>
<evidence type="ECO:0000313" key="7">
    <source>
        <dbReference type="EMBL" id="KAF9882794.1"/>
    </source>
</evidence>
<comment type="caution">
    <text evidence="7">The sequence shown here is derived from an EMBL/GenBank/DDBJ whole genome shotgun (WGS) entry which is preliminary data.</text>
</comment>
<feature type="transmembrane region" description="Helical" evidence="5">
    <location>
        <begin position="164"/>
        <end position="188"/>
    </location>
</feature>
<feature type="transmembrane region" description="Helical" evidence="5">
    <location>
        <begin position="519"/>
        <end position="539"/>
    </location>
</feature>
<feature type="domain" description="Major facilitator superfamily (MFS) profile" evidence="6">
    <location>
        <begin position="1"/>
        <end position="543"/>
    </location>
</feature>
<evidence type="ECO:0000256" key="2">
    <source>
        <dbReference type="ARBA" id="ARBA00022692"/>
    </source>
</evidence>
<dbReference type="PROSITE" id="PS00217">
    <property type="entry name" value="SUGAR_TRANSPORT_2"/>
    <property type="match status" value="1"/>
</dbReference>
<dbReference type="Proteomes" id="UP001194746">
    <property type="component" value="Unassembled WGS sequence"/>
</dbReference>
<reference evidence="7" key="2">
    <citation type="submission" date="2020-02" db="EMBL/GenBank/DDBJ databases">
        <authorList>
            <person name="Gilchrist C.L.M."/>
            <person name="Chooi Y.-H."/>
        </authorList>
    </citation>
    <scope>NUCLEOTIDE SEQUENCE</scope>
    <source>
        <strain evidence="7">MST-FP2251</strain>
    </source>
</reference>
<name>A0AAD4GM74_ASPNN</name>
<dbReference type="InterPro" id="IPR005829">
    <property type="entry name" value="Sugar_transporter_CS"/>
</dbReference>
<feature type="transmembrane region" description="Helical" evidence="5">
    <location>
        <begin position="208"/>
        <end position="227"/>
    </location>
</feature>
<dbReference type="AlphaFoldDB" id="A0AAD4GM74"/>
<organism evidence="7 8">
    <name type="scientific">Aspergillus nanangensis</name>
    <dbReference type="NCBI Taxonomy" id="2582783"/>
    <lineage>
        <taxon>Eukaryota</taxon>
        <taxon>Fungi</taxon>
        <taxon>Dikarya</taxon>
        <taxon>Ascomycota</taxon>
        <taxon>Pezizomycotina</taxon>
        <taxon>Eurotiomycetes</taxon>
        <taxon>Eurotiomycetidae</taxon>
        <taxon>Eurotiales</taxon>
        <taxon>Aspergillaceae</taxon>
        <taxon>Aspergillus</taxon>
        <taxon>Aspergillus subgen. Circumdati</taxon>
    </lineage>
</organism>
<gene>
    <name evidence="7" type="ORF">FE257_005142</name>
</gene>
<feature type="transmembrane region" description="Helical" evidence="5">
    <location>
        <begin position="389"/>
        <end position="408"/>
    </location>
</feature>
<proteinExistence type="predicted"/>
<evidence type="ECO:0000259" key="6">
    <source>
        <dbReference type="PROSITE" id="PS50850"/>
    </source>
</evidence>
<evidence type="ECO:0000256" key="3">
    <source>
        <dbReference type="ARBA" id="ARBA00022989"/>
    </source>
</evidence>
<dbReference type="GO" id="GO:0022857">
    <property type="term" value="F:transmembrane transporter activity"/>
    <property type="evidence" value="ECO:0007669"/>
    <property type="project" value="InterPro"/>
</dbReference>
<dbReference type="InterPro" id="IPR005828">
    <property type="entry name" value="MFS_sugar_transport-like"/>
</dbReference>
<protein>
    <recommendedName>
        <fullName evidence="6">Major facilitator superfamily (MFS) profile domain-containing protein</fullName>
    </recommendedName>
</protein>
<comment type="subcellular location">
    <subcellularLocation>
        <location evidence="1">Membrane</location>
        <topology evidence="1">Multi-pass membrane protein</topology>
    </subcellularLocation>
</comment>
<dbReference type="InterPro" id="IPR036259">
    <property type="entry name" value="MFS_trans_sf"/>
</dbReference>
<dbReference type="InterPro" id="IPR020846">
    <property type="entry name" value="MFS_dom"/>
</dbReference>
<feature type="transmembrane region" description="Helical" evidence="5">
    <location>
        <begin position="445"/>
        <end position="468"/>
    </location>
</feature>